<sequence length="173" mass="20032">MSELISTTFNYIIHSTLGAAIALLINKHLENSKAKITQKKQWEECWADRFIQILILYSSTITNILNALDSLVNFYKPDEQDDINKQINSIKNNLYEARRLEWELSIMVNYAPKNLSKVHKISNNINLLIGNIIKNKYGDLEELRKLQQELHKYGRSAHAEILGLKIKKMGSFD</sequence>
<keyword evidence="1" id="KW-0472">Membrane</keyword>
<dbReference type="KEGG" id="gtl:EP073_09370"/>
<accession>A0A410JZL4</accession>
<protein>
    <submittedName>
        <fullName evidence="2">Uncharacterized protein</fullName>
    </submittedName>
</protein>
<gene>
    <name evidence="2" type="ORF">EP073_09370</name>
</gene>
<feature type="transmembrane region" description="Helical" evidence="1">
    <location>
        <begin position="12"/>
        <end position="29"/>
    </location>
</feature>
<dbReference type="EMBL" id="CP035108">
    <property type="protein sequence ID" value="QAR33602.1"/>
    <property type="molecule type" value="Genomic_DNA"/>
</dbReference>
<evidence type="ECO:0000256" key="1">
    <source>
        <dbReference type="SAM" id="Phobius"/>
    </source>
</evidence>
<proteinExistence type="predicted"/>
<organism evidence="2 3">
    <name type="scientific">Geovibrio thiophilus</name>
    <dbReference type="NCBI Taxonomy" id="139438"/>
    <lineage>
        <taxon>Bacteria</taxon>
        <taxon>Pseudomonadati</taxon>
        <taxon>Deferribacterota</taxon>
        <taxon>Deferribacteres</taxon>
        <taxon>Deferribacterales</taxon>
        <taxon>Geovibrionaceae</taxon>
        <taxon>Geovibrio</taxon>
    </lineage>
</organism>
<reference evidence="2 3" key="1">
    <citation type="submission" date="2019-01" db="EMBL/GenBank/DDBJ databases">
        <title>Geovibrio thiophilus DSM 11263, complete genome.</title>
        <authorList>
            <person name="Spring S."/>
            <person name="Bunk B."/>
            <person name="Sproer C."/>
        </authorList>
    </citation>
    <scope>NUCLEOTIDE SEQUENCE [LARGE SCALE GENOMIC DNA]</scope>
    <source>
        <strain evidence="2 3">DSM 11263</strain>
    </source>
</reference>
<dbReference type="AlphaFoldDB" id="A0A410JZL4"/>
<dbReference type="Proteomes" id="UP000287502">
    <property type="component" value="Chromosome"/>
</dbReference>
<keyword evidence="1" id="KW-0812">Transmembrane</keyword>
<evidence type="ECO:0000313" key="3">
    <source>
        <dbReference type="Proteomes" id="UP000287502"/>
    </source>
</evidence>
<evidence type="ECO:0000313" key="2">
    <source>
        <dbReference type="EMBL" id="QAR33602.1"/>
    </source>
</evidence>
<name>A0A410JZL4_9BACT</name>
<keyword evidence="1" id="KW-1133">Transmembrane helix</keyword>
<keyword evidence="3" id="KW-1185">Reference proteome</keyword>
<dbReference type="RefSeq" id="WP_128466888.1">
    <property type="nucleotide sequence ID" value="NZ_CP035108.1"/>
</dbReference>